<gene>
    <name evidence="1" type="ORF">BV22DRAFT_1114420</name>
</gene>
<accession>A0ACB8B9K6</accession>
<proteinExistence type="predicted"/>
<organism evidence="1 2">
    <name type="scientific">Leucogyrophana mollusca</name>
    <dbReference type="NCBI Taxonomy" id="85980"/>
    <lineage>
        <taxon>Eukaryota</taxon>
        <taxon>Fungi</taxon>
        <taxon>Dikarya</taxon>
        <taxon>Basidiomycota</taxon>
        <taxon>Agaricomycotina</taxon>
        <taxon>Agaricomycetes</taxon>
        <taxon>Agaricomycetidae</taxon>
        <taxon>Boletales</taxon>
        <taxon>Boletales incertae sedis</taxon>
        <taxon>Leucogyrophana</taxon>
    </lineage>
</organism>
<keyword evidence="2" id="KW-1185">Reference proteome</keyword>
<reference evidence="1" key="1">
    <citation type="journal article" date="2021" name="New Phytol.">
        <title>Evolutionary innovations through gain and loss of genes in the ectomycorrhizal Boletales.</title>
        <authorList>
            <person name="Wu G."/>
            <person name="Miyauchi S."/>
            <person name="Morin E."/>
            <person name="Kuo A."/>
            <person name="Drula E."/>
            <person name="Varga T."/>
            <person name="Kohler A."/>
            <person name="Feng B."/>
            <person name="Cao Y."/>
            <person name="Lipzen A."/>
            <person name="Daum C."/>
            <person name="Hundley H."/>
            <person name="Pangilinan J."/>
            <person name="Johnson J."/>
            <person name="Barry K."/>
            <person name="LaButti K."/>
            <person name="Ng V."/>
            <person name="Ahrendt S."/>
            <person name="Min B."/>
            <person name="Choi I.G."/>
            <person name="Park H."/>
            <person name="Plett J.M."/>
            <person name="Magnuson J."/>
            <person name="Spatafora J.W."/>
            <person name="Nagy L.G."/>
            <person name="Henrissat B."/>
            <person name="Grigoriev I.V."/>
            <person name="Yang Z.L."/>
            <person name="Xu J."/>
            <person name="Martin F.M."/>
        </authorList>
    </citation>
    <scope>NUCLEOTIDE SEQUENCE</scope>
    <source>
        <strain evidence="1">KUC20120723A-06</strain>
    </source>
</reference>
<protein>
    <submittedName>
        <fullName evidence="1">Class II aaRS and biotin synthetase</fullName>
    </submittedName>
</protein>
<sequence>MSLTSIHITGAEAGPELVRGTVGQELAFAFSAQVPVVFPENKKVASVVDKEDVEDRTDVPAEDKPLPAAVKAKIMNLVPLRGQRIRVTGWVDRVGSLHPEHPQEQGQGNDAISILLRDGTGYLPAVLGGDLAKATDATNLKDETCVELIGTLRAKGTVVPKDLARDGHELVVDSWRVLGNAPGADKAFANRVNKTSPSTLADQRHLTLRQPTPSALLRLRAHTLAAFRATYAAPAHAVLEVTPPALVSTQVEGPGAELFWLADYYGVRGGACLTLSAQMYLETCLAGLGDVFCVQESFRAERSHTRRHLSEFTHLEAEIAFIDFDGLMTHIETVICETLEKLLADPTSTALLAQLNPGFTPPSRPFKRLPYTDAIAWLNARGITHRPKADDDAAGAGAPYVLGDEIDEAAERALVDDHGAPMFLYRFPASVRPFYMKQVPRAPGEGTVWTESCDLLMPGVGEVVGGSMRIADMGELLAAYEQHGVDPAPYYWYTDQRGYGSCEHGGYGLGVERFMAWLANRYTVRECSLYPRFPGRVTP</sequence>
<dbReference type="EMBL" id="MU266526">
    <property type="protein sequence ID" value="KAH7921452.1"/>
    <property type="molecule type" value="Genomic_DNA"/>
</dbReference>
<comment type="caution">
    <text evidence="1">The sequence shown here is derived from an EMBL/GenBank/DDBJ whole genome shotgun (WGS) entry which is preliminary data.</text>
</comment>
<name>A0ACB8B9K6_9AGAM</name>
<evidence type="ECO:0000313" key="1">
    <source>
        <dbReference type="EMBL" id="KAH7921452.1"/>
    </source>
</evidence>
<dbReference type="Proteomes" id="UP000790709">
    <property type="component" value="Unassembled WGS sequence"/>
</dbReference>
<evidence type="ECO:0000313" key="2">
    <source>
        <dbReference type="Proteomes" id="UP000790709"/>
    </source>
</evidence>